<dbReference type="Pfam" id="PF01535">
    <property type="entry name" value="PPR"/>
    <property type="match status" value="1"/>
</dbReference>
<keyword evidence="4 6" id="KW-0802">TPR repeat</keyword>
<sequence length="793" mass="86601">MFKTNRINRSINKQLIQLSRRLTSSLSLLLLLGPLSTITLSQETIHTSSEHVLDCRAEQNFNLQRVIYNLEEQADYARRSNRIEQSIQTFSQLLLAIDAIEDDYLKAQIFAERIYGDILAGEIIRGEFKRPLLPAIVTQAMADGQTDKVNNLLAQVLQVTHSLTENAAALQAAELTEIAKAHRQLQHPEQALAILHQAQSKANTGLVAPTYKTLLLPRIAQEYLMLQERDQALIVLSQALQAAEVIPSDNSVVGVNPSAQIVPIVTGYVEANALDRAFDAAQQIPDVLFQGTALSILVEHYLQIGQSGLALQMAETIEHPTSQAKMLATVAGAYAQANQIEQAERLFNRAIAVAQTESNEPSRDSALAQTSLAYARAGQPDAALTVASTIVDSNAQVTALAGIASQYVEIGRPANAAQVLSQVIATVQALDTEDYYALQARVYNNYIKAQRYGLALQAILGFHGHSHELSSRLNVFIEEAVAAGDYGVAFRAIAAIPTYQTSDKDLGLHRIAVAYIQAGDSPRGLHTAAMITDPSSRISTLTAMVNAYVEADQTDAAMDVLEQAMDLFHSTSFAISGAHIQALTELSIQSVQLGLTEQATDLRQQALQQLQTDASLEHGSDPDSIHMVDQLLSGMVIQYLTAGQYEVALEVVQAIDTPKRLGHLQQVLSWAIPAKRYAVASDVIQAIPSPEEKTDAIYRLAEHFNRTGQRTRLLETLALAFDTAQTIDNPSDPTQMPKWTTFSLRSDFLTTIALDYARAGYIDQAIDVAETIEESASRESLVQRIQCYVPAAE</sequence>
<dbReference type="PANTHER" id="PTHR46630:SF1">
    <property type="entry name" value="TETRATRICOPEPTIDE REPEAT PROTEIN 29"/>
    <property type="match status" value="1"/>
</dbReference>
<accession>A0A947GJX7</accession>
<gene>
    <name evidence="7" type="ORF">IXB50_10355</name>
</gene>
<evidence type="ECO:0000256" key="2">
    <source>
        <dbReference type="ARBA" id="ARBA00022490"/>
    </source>
</evidence>
<keyword evidence="2" id="KW-0963">Cytoplasm</keyword>
<keyword evidence="8" id="KW-1185">Reference proteome</keyword>
<evidence type="ECO:0000256" key="4">
    <source>
        <dbReference type="ARBA" id="ARBA00022803"/>
    </source>
</evidence>
<reference evidence="7" key="1">
    <citation type="submission" date="2020-11" db="EMBL/GenBank/DDBJ databases">
        <authorList>
            <person name="Konstantinou D."/>
            <person name="Gkelis S."/>
            <person name="Popin R."/>
            <person name="Fewer D."/>
            <person name="Sivonen K."/>
        </authorList>
    </citation>
    <scope>NUCLEOTIDE SEQUENCE</scope>
    <source>
        <strain evidence="7">TAU-MAC 1115</strain>
    </source>
</reference>
<evidence type="ECO:0000313" key="8">
    <source>
        <dbReference type="Proteomes" id="UP000717364"/>
    </source>
</evidence>
<dbReference type="PROSITE" id="PS50005">
    <property type="entry name" value="TPR"/>
    <property type="match status" value="1"/>
</dbReference>
<evidence type="ECO:0000256" key="6">
    <source>
        <dbReference type="PROSITE-ProRule" id="PRU00339"/>
    </source>
</evidence>
<reference evidence="7" key="2">
    <citation type="journal article" date="2021" name="Mar. Drugs">
        <title>Genome Reduction and Secondary Metabolism of the Marine Sponge-Associated Cyanobacterium Leptothoe.</title>
        <authorList>
            <person name="Konstantinou D."/>
            <person name="Popin R.V."/>
            <person name="Fewer D.P."/>
            <person name="Sivonen K."/>
            <person name="Gkelis S."/>
        </authorList>
    </citation>
    <scope>NUCLEOTIDE SEQUENCE</scope>
    <source>
        <strain evidence="7">TAU-MAC 1115</strain>
    </source>
</reference>
<dbReference type="InterPro" id="IPR002885">
    <property type="entry name" value="PPR_rpt"/>
</dbReference>
<dbReference type="GO" id="GO:0005737">
    <property type="term" value="C:cytoplasm"/>
    <property type="evidence" value="ECO:0007669"/>
    <property type="project" value="UniProtKB-SubCell"/>
</dbReference>
<evidence type="ECO:0000256" key="3">
    <source>
        <dbReference type="ARBA" id="ARBA00022737"/>
    </source>
</evidence>
<dbReference type="InterPro" id="IPR011990">
    <property type="entry name" value="TPR-like_helical_dom_sf"/>
</dbReference>
<comment type="similarity">
    <text evidence="5">Belongs to the Rap family.</text>
</comment>
<feature type="repeat" description="TPR" evidence="6">
    <location>
        <begin position="324"/>
        <end position="357"/>
    </location>
</feature>
<dbReference type="InterPro" id="IPR019734">
    <property type="entry name" value="TPR_rpt"/>
</dbReference>
<dbReference type="Gene3D" id="1.25.40.10">
    <property type="entry name" value="Tetratricopeptide repeat domain"/>
    <property type="match status" value="3"/>
</dbReference>
<comment type="caution">
    <text evidence="7">The sequence shown here is derived from an EMBL/GenBank/DDBJ whole genome shotgun (WGS) entry which is preliminary data.</text>
</comment>
<dbReference type="PANTHER" id="PTHR46630">
    <property type="entry name" value="TETRATRICOPEPTIDE REPEAT PROTEIN 29"/>
    <property type="match status" value="1"/>
</dbReference>
<dbReference type="EMBL" id="JADOES010000016">
    <property type="protein sequence ID" value="MBT9315822.1"/>
    <property type="molecule type" value="Genomic_DNA"/>
</dbReference>
<dbReference type="SMART" id="SM00028">
    <property type="entry name" value="TPR"/>
    <property type="match status" value="4"/>
</dbReference>
<dbReference type="SUPFAM" id="SSF48452">
    <property type="entry name" value="TPR-like"/>
    <property type="match status" value="1"/>
</dbReference>
<dbReference type="AlphaFoldDB" id="A0A947GJX7"/>
<evidence type="ECO:0000256" key="1">
    <source>
        <dbReference type="ARBA" id="ARBA00004496"/>
    </source>
</evidence>
<name>A0A947GJX7_9CYAN</name>
<dbReference type="InterPro" id="IPR051476">
    <property type="entry name" value="Bac_ResReg_Asp_Phosphatase"/>
</dbReference>
<evidence type="ECO:0008006" key="9">
    <source>
        <dbReference type="Google" id="ProtNLM"/>
    </source>
</evidence>
<comment type="subcellular location">
    <subcellularLocation>
        <location evidence="1">Cytoplasm</location>
    </subcellularLocation>
</comment>
<evidence type="ECO:0000256" key="5">
    <source>
        <dbReference type="ARBA" id="ARBA00038253"/>
    </source>
</evidence>
<organism evidence="7 8">
    <name type="scientific">Leptothoe spongobia TAU-MAC 1115</name>
    <dbReference type="NCBI Taxonomy" id="1967444"/>
    <lineage>
        <taxon>Bacteria</taxon>
        <taxon>Bacillati</taxon>
        <taxon>Cyanobacteriota</taxon>
        <taxon>Cyanophyceae</taxon>
        <taxon>Nodosilineales</taxon>
        <taxon>Cymatolegaceae</taxon>
        <taxon>Leptothoe</taxon>
        <taxon>Leptothoe spongobia</taxon>
    </lineage>
</organism>
<dbReference type="Proteomes" id="UP000717364">
    <property type="component" value="Unassembled WGS sequence"/>
</dbReference>
<protein>
    <recommendedName>
        <fullName evidence="9">Tetratricopeptide repeat protein</fullName>
    </recommendedName>
</protein>
<proteinExistence type="inferred from homology"/>
<evidence type="ECO:0000313" key="7">
    <source>
        <dbReference type="EMBL" id="MBT9315822.1"/>
    </source>
</evidence>
<keyword evidence="3" id="KW-0677">Repeat</keyword>